<dbReference type="Proteomes" id="UP000299102">
    <property type="component" value="Unassembled WGS sequence"/>
</dbReference>
<name>A0A4C1UT31_EUMVA</name>
<accession>A0A4C1UT31</accession>
<gene>
    <name evidence="1" type="ORF">EVAR_20547_1</name>
</gene>
<dbReference type="AlphaFoldDB" id="A0A4C1UT31"/>
<comment type="caution">
    <text evidence="1">The sequence shown here is derived from an EMBL/GenBank/DDBJ whole genome shotgun (WGS) entry which is preliminary data.</text>
</comment>
<evidence type="ECO:0000313" key="2">
    <source>
        <dbReference type="Proteomes" id="UP000299102"/>
    </source>
</evidence>
<sequence>MTNLGLVVMQDFRLNGHANPNPQGLSRKKTSNVLTTTHLANVDVLAKYLLLRIDTCTTNGKRGRRRKGGGALNLRIASFTNNLERQSYVRRIVLKDQTQTLCQSDAPARAHGRLIMGFASPSLPLSHGENYKKKVGVETKIGMRAGKSESDLTLR</sequence>
<evidence type="ECO:0000313" key="1">
    <source>
        <dbReference type="EMBL" id="GBP29187.1"/>
    </source>
</evidence>
<keyword evidence="2" id="KW-1185">Reference proteome</keyword>
<dbReference type="EMBL" id="BGZK01000217">
    <property type="protein sequence ID" value="GBP29187.1"/>
    <property type="molecule type" value="Genomic_DNA"/>
</dbReference>
<reference evidence="1 2" key="1">
    <citation type="journal article" date="2019" name="Commun. Biol.">
        <title>The bagworm genome reveals a unique fibroin gene that provides high tensile strength.</title>
        <authorList>
            <person name="Kono N."/>
            <person name="Nakamura H."/>
            <person name="Ohtoshi R."/>
            <person name="Tomita M."/>
            <person name="Numata K."/>
            <person name="Arakawa K."/>
        </authorList>
    </citation>
    <scope>NUCLEOTIDE SEQUENCE [LARGE SCALE GENOMIC DNA]</scope>
</reference>
<proteinExistence type="predicted"/>
<organism evidence="1 2">
    <name type="scientific">Eumeta variegata</name>
    <name type="common">Bagworm moth</name>
    <name type="synonym">Eumeta japonica</name>
    <dbReference type="NCBI Taxonomy" id="151549"/>
    <lineage>
        <taxon>Eukaryota</taxon>
        <taxon>Metazoa</taxon>
        <taxon>Ecdysozoa</taxon>
        <taxon>Arthropoda</taxon>
        <taxon>Hexapoda</taxon>
        <taxon>Insecta</taxon>
        <taxon>Pterygota</taxon>
        <taxon>Neoptera</taxon>
        <taxon>Endopterygota</taxon>
        <taxon>Lepidoptera</taxon>
        <taxon>Glossata</taxon>
        <taxon>Ditrysia</taxon>
        <taxon>Tineoidea</taxon>
        <taxon>Psychidae</taxon>
        <taxon>Oiketicinae</taxon>
        <taxon>Eumeta</taxon>
    </lineage>
</organism>
<protein>
    <submittedName>
        <fullName evidence="1">Uncharacterized protein</fullName>
    </submittedName>
</protein>